<evidence type="ECO:0000313" key="1">
    <source>
        <dbReference type="EMBL" id="PXF61746.1"/>
    </source>
</evidence>
<accession>A0AC61L5U6</accession>
<comment type="caution">
    <text evidence="1">The sequence shown here is derived from an EMBL/GenBank/DDBJ whole genome shotgun (WGS) entry which is preliminary data.</text>
</comment>
<reference evidence="1" key="1">
    <citation type="submission" date="2018-01" db="EMBL/GenBank/DDBJ databases">
        <authorList>
            <person name="Krukenberg V."/>
        </authorList>
    </citation>
    <scope>NUCLEOTIDE SEQUENCE</scope>
    <source>
        <strain evidence="1">E20ANME2</strain>
    </source>
</reference>
<keyword evidence="1" id="KW-0378">Hydrolase</keyword>
<proteinExistence type="predicted"/>
<dbReference type="Proteomes" id="UP000248329">
    <property type="component" value="Unassembled WGS sequence"/>
</dbReference>
<keyword evidence="1" id="KW-0067">ATP-binding</keyword>
<protein>
    <submittedName>
        <fullName evidence="1">DEAD/DEAH box helicase</fullName>
    </submittedName>
</protein>
<name>A0AC61L5U6_9EURY</name>
<dbReference type="EMBL" id="PQXF01000003">
    <property type="protein sequence ID" value="PXF61746.1"/>
    <property type="molecule type" value="Genomic_DNA"/>
</dbReference>
<gene>
    <name evidence="1" type="ORF">C4B59_02510</name>
</gene>
<keyword evidence="1" id="KW-0347">Helicase</keyword>
<sequence length="828" mass="91747">MAISVIAYPERSKIGIMQVKDFRKIPIFCGTLTLAKTGRGMRPQKFMSENHFKKPSEAIEMLRSADLILLAPGDLKTAREFVEMLKGYQLSCRSVRLCRYCLLENKFTPIDKRSIKSRNEMLCPDCALGELHRELAHRKLGEAGLERIEKTLLRTRDLDRVFGMLDPERLDHDLTLYSTIAATKPADVPHIKISDLPLPGRFGKLLFGKIKELLPVQALSVENGLLKGTSQLVISETATGKTLIGELAGIKNLMEGRGNFLFIVPLVALANQKEDDFSKRYSQLGITTMLQVGVSRIMHEKRKKRSLAASNAIWVGTYEGIDYLLRAGKAGRLGKIGTVVIDEVHTLADEERGHRLDGLIARLKHIAPDAQFLFLSATVGDPKSLLKKLFRKGPGKQGSKKPGGRLVRYEERPVPLELHLLFAGERDKVRIIDRLARQEWGTKSSKGYRGQTIVFTNSRQRCHGLAKSLSINAAAYHAGMPQKERRRITRAFADGKLEVVVTTAALAAGVDFPASQVIFESLAMGIDWLTGHAFHQMLGRAGRPDYHDLGKVVLLAEPDRKYHGGSETEDEIAFKLLRHEIEPVDVLYEEPAQMEELLASSALARNKEELHQLNDLLIGGGDFGYLFGRLVKYGLLTRSATPTEFGGIVATHFLSVEQAFLIKDAIEKDKSPLDTAVSLETFGSVYFKNAARISAALKMHIPSRVFQGAAYDIVFSGDGVSALDGDIREQILAFITDFMVCKHKDAPHCGCAELAFSKRLVEMRSQGMDPGGIVRGIGDYGVYAYAGDVLEYLDHVARNLEAIEMIARVFGNEAVGEDAKRVRKAVEG</sequence>
<keyword evidence="1" id="KW-0547">Nucleotide-binding</keyword>
<evidence type="ECO:0000313" key="2">
    <source>
        <dbReference type="Proteomes" id="UP000248329"/>
    </source>
</evidence>
<organism evidence="1 2">
    <name type="scientific">Candidatus Methanogaster sp</name>
    <dbReference type="NCBI Taxonomy" id="3386292"/>
    <lineage>
        <taxon>Archaea</taxon>
        <taxon>Methanobacteriati</taxon>
        <taxon>Methanobacteriota</taxon>
        <taxon>Stenosarchaea group</taxon>
        <taxon>Methanomicrobia</taxon>
        <taxon>Methanosarcinales</taxon>
        <taxon>ANME-2 cluster</taxon>
        <taxon>Candidatus Methanogasteraceae</taxon>
        <taxon>Candidatus Methanogaster</taxon>
    </lineage>
</organism>